<dbReference type="InterPro" id="IPR047142">
    <property type="entry name" value="OryJ/VirC-like"/>
</dbReference>
<evidence type="ECO:0000313" key="2">
    <source>
        <dbReference type="EMBL" id="EXJ78361.1"/>
    </source>
</evidence>
<evidence type="ECO:0000313" key="3">
    <source>
        <dbReference type="Proteomes" id="UP000019478"/>
    </source>
</evidence>
<dbReference type="PANTHER" id="PTHR36156">
    <property type="entry name" value="SLR2101 PROTEIN"/>
    <property type="match status" value="1"/>
</dbReference>
<proteinExistence type="predicted"/>
<dbReference type="RefSeq" id="XP_007737806.1">
    <property type="nucleotide sequence ID" value="XM_007739616.1"/>
</dbReference>
<dbReference type="eggNOG" id="ENOG502SQ28">
    <property type="taxonomic scope" value="Eukaryota"/>
</dbReference>
<gene>
    <name evidence="2" type="ORF">A1O3_09522</name>
</gene>
<protein>
    <recommendedName>
        <fullName evidence="1">Cupin type-2 domain-containing protein</fullName>
    </recommendedName>
</protein>
<dbReference type="Proteomes" id="UP000019478">
    <property type="component" value="Unassembled WGS sequence"/>
</dbReference>
<comment type="caution">
    <text evidence="2">The sequence shown here is derived from an EMBL/GenBank/DDBJ whole genome shotgun (WGS) entry which is preliminary data.</text>
</comment>
<organism evidence="2 3">
    <name type="scientific">Capronia epimyces CBS 606.96</name>
    <dbReference type="NCBI Taxonomy" id="1182542"/>
    <lineage>
        <taxon>Eukaryota</taxon>
        <taxon>Fungi</taxon>
        <taxon>Dikarya</taxon>
        <taxon>Ascomycota</taxon>
        <taxon>Pezizomycotina</taxon>
        <taxon>Eurotiomycetes</taxon>
        <taxon>Chaetothyriomycetidae</taxon>
        <taxon>Chaetothyriales</taxon>
        <taxon>Herpotrichiellaceae</taxon>
        <taxon>Capronia</taxon>
    </lineage>
</organism>
<dbReference type="InterPro" id="IPR011051">
    <property type="entry name" value="RmlC_Cupin_sf"/>
</dbReference>
<dbReference type="OrthoDB" id="5840532at2759"/>
<dbReference type="AlphaFoldDB" id="W9XN43"/>
<reference evidence="2 3" key="1">
    <citation type="submission" date="2013-03" db="EMBL/GenBank/DDBJ databases">
        <title>The Genome Sequence of Capronia epimyces CBS 606.96.</title>
        <authorList>
            <consortium name="The Broad Institute Genomics Platform"/>
            <person name="Cuomo C."/>
            <person name="de Hoog S."/>
            <person name="Gorbushina A."/>
            <person name="Walker B."/>
            <person name="Young S.K."/>
            <person name="Zeng Q."/>
            <person name="Gargeya S."/>
            <person name="Fitzgerald M."/>
            <person name="Haas B."/>
            <person name="Abouelleil A."/>
            <person name="Allen A.W."/>
            <person name="Alvarado L."/>
            <person name="Arachchi H.M."/>
            <person name="Berlin A.M."/>
            <person name="Chapman S.B."/>
            <person name="Gainer-Dewar J."/>
            <person name="Goldberg J."/>
            <person name="Griggs A."/>
            <person name="Gujja S."/>
            <person name="Hansen M."/>
            <person name="Howarth C."/>
            <person name="Imamovic A."/>
            <person name="Ireland A."/>
            <person name="Larimer J."/>
            <person name="McCowan C."/>
            <person name="Murphy C."/>
            <person name="Pearson M."/>
            <person name="Poon T.W."/>
            <person name="Priest M."/>
            <person name="Roberts A."/>
            <person name="Saif S."/>
            <person name="Shea T."/>
            <person name="Sisk P."/>
            <person name="Sykes S."/>
            <person name="Wortman J."/>
            <person name="Nusbaum C."/>
            <person name="Birren B."/>
        </authorList>
    </citation>
    <scope>NUCLEOTIDE SEQUENCE [LARGE SCALE GENOMIC DNA]</scope>
    <source>
        <strain evidence="2 3">CBS 606.96</strain>
    </source>
</reference>
<name>W9XN43_9EURO</name>
<dbReference type="InterPro" id="IPR014710">
    <property type="entry name" value="RmlC-like_jellyroll"/>
</dbReference>
<dbReference type="Gene3D" id="2.60.120.10">
    <property type="entry name" value="Jelly Rolls"/>
    <property type="match status" value="1"/>
</dbReference>
<accession>W9XN43</accession>
<keyword evidence="3" id="KW-1185">Reference proteome</keyword>
<evidence type="ECO:0000259" key="1">
    <source>
        <dbReference type="Pfam" id="PF07883"/>
    </source>
</evidence>
<dbReference type="GeneID" id="19173606"/>
<dbReference type="Pfam" id="PF07883">
    <property type="entry name" value="Cupin_2"/>
    <property type="match status" value="1"/>
</dbReference>
<dbReference type="SUPFAM" id="SSF51182">
    <property type="entry name" value="RmlC-like cupins"/>
    <property type="match status" value="1"/>
</dbReference>
<dbReference type="InterPro" id="IPR013096">
    <property type="entry name" value="Cupin_2"/>
</dbReference>
<dbReference type="EMBL" id="AMGY01000009">
    <property type="protein sequence ID" value="EXJ78361.1"/>
    <property type="molecule type" value="Genomic_DNA"/>
</dbReference>
<sequence length="181" mass="19496">MAERVENVTSLPPCKRHITTHDAAGKSVYYGVSPPQQYALVGDGGLARSYSVALVPAKLASDEDLKGYLSADGITSWTQSSIVTPAGANLLVVDLAPGASTHMHRTVSIDFSICTVGEIDHELDSGQVVRLRPGDHIVQRGTMHRWINVSLTEPARFVAVTLSCEPFDVAGEQLKEVHLLH</sequence>
<dbReference type="HOGENOM" id="CLU_096188_0_1_1"/>
<feature type="domain" description="Cupin type-2" evidence="1">
    <location>
        <begin position="92"/>
        <end position="160"/>
    </location>
</feature>
<dbReference type="CDD" id="cd02231">
    <property type="entry name" value="cupin_BLL6423-like"/>
    <property type="match status" value="1"/>
</dbReference>
<dbReference type="PANTHER" id="PTHR36156:SF3">
    <property type="entry name" value="CUPIN 2 CONSERVED BARREL DOMAIN-CONTAINING PROTEIN"/>
    <property type="match status" value="1"/>
</dbReference>
<dbReference type="STRING" id="1182542.W9XN43"/>